<gene>
    <name evidence="1" type="ORF">F8E02_06460</name>
</gene>
<protein>
    <recommendedName>
        <fullName evidence="3">Right handed beta helix domain-containing protein</fullName>
    </recommendedName>
</protein>
<dbReference type="InterPro" id="IPR012334">
    <property type="entry name" value="Pectin_lyas_fold"/>
</dbReference>
<dbReference type="InterPro" id="IPR011050">
    <property type="entry name" value="Pectin_lyase_fold/virulence"/>
</dbReference>
<proteinExistence type="predicted"/>
<dbReference type="Proteomes" id="UP001281203">
    <property type="component" value="Unassembled WGS sequence"/>
</dbReference>
<evidence type="ECO:0000313" key="1">
    <source>
        <dbReference type="EMBL" id="MDV2481651.1"/>
    </source>
</evidence>
<dbReference type="SUPFAM" id="SSF51126">
    <property type="entry name" value="Pectin lyase-like"/>
    <property type="match status" value="1"/>
</dbReference>
<reference evidence="1 2" key="1">
    <citation type="submission" date="2019-10" db="EMBL/GenBank/DDBJ databases">
        <title>Isolation and characterization of Methanoculleus sp. Wushi-C6 from a hot spring well.</title>
        <authorList>
            <person name="Chen S.-C."/>
            <person name="Lan Z.-H."/>
            <person name="You Y.-T."/>
            <person name="Lai M.-C."/>
        </authorList>
    </citation>
    <scope>NUCLEOTIDE SEQUENCE [LARGE SCALE GENOMIC DNA]</scope>
    <source>
        <strain evidence="1 2">Wushi-C6</strain>
    </source>
</reference>
<keyword evidence="2" id="KW-1185">Reference proteome</keyword>
<accession>A0ABU3X124</accession>
<comment type="caution">
    <text evidence="1">The sequence shown here is derived from an EMBL/GenBank/DDBJ whole genome shotgun (WGS) entry which is preliminary data.</text>
</comment>
<evidence type="ECO:0000313" key="2">
    <source>
        <dbReference type="Proteomes" id="UP001281203"/>
    </source>
</evidence>
<dbReference type="Gene3D" id="2.160.20.10">
    <property type="entry name" value="Single-stranded right-handed beta-helix, Pectin lyase-like"/>
    <property type="match status" value="1"/>
</dbReference>
<evidence type="ECO:0008006" key="3">
    <source>
        <dbReference type="Google" id="ProtNLM"/>
    </source>
</evidence>
<dbReference type="EMBL" id="WBKO01000001">
    <property type="protein sequence ID" value="MDV2481651.1"/>
    <property type="molecule type" value="Genomic_DNA"/>
</dbReference>
<sequence length="517" mass="54768">MTTCLPDTFAKSRFARLLAIAFGILLVQSAAAASPGTTVVVAAGDSGPASKAWADYACDGFDDHLEIQQALVALPAGGTVVLSGGTFNCSGSIIPPAGTTLRGNGPEATTLSFSRNGTLNVSSEYVTLDGFRVAGAGYTDLSTDTMPDLTRWLGVITVYASHATLHNITGTADASIQAVFLLLHDPNVYAPVLEDVELVNCRVVDPGTYGFLHNAWGSENTTLKNIRYENCAAINCGRDAAFNAWVTGFDFAELNGIEGLRVTDCLAEGCLESGFHFEWDPDKRDCVFVNCSSRNNGHKPFPDDYLVGDPGLFGAGFYLPGGEVSLVNCRAEENSAFGFFISNPAGMLLYNCTESGTGRSGGLAPKPAAYCILQTERTARDPSIVMEHCRSLDTNGWGFFACGAENLLVRDFTMTNPAGVGRFGALLGCPPTELPANSTITVGIANSTIDLTASGNRPQTLLYVVENWNVVYSGRIYSDAPRPILLEGTRAGDVDLEGLEVLPVDAMVPVLRGNGYV</sequence>
<name>A0ABU3X124_9EURY</name>
<dbReference type="RefSeq" id="WP_317064674.1">
    <property type="nucleotide sequence ID" value="NZ_WBKO01000001.1"/>
</dbReference>
<organism evidence="1 2">
    <name type="scientific">Methanoculleus caldifontis</name>
    <dbReference type="NCBI Taxonomy" id="2651577"/>
    <lineage>
        <taxon>Archaea</taxon>
        <taxon>Methanobacteriati</taxon>
        <taxon>Methanobacteriota</taxon>
        <taxon>Stenosarchaea group</taxon>
        <taxon>Methanomicrobia</taxon>
        <taxon>Methanomicrobiales</taxon>
        <taxon>Methanomicrobiaceae</taxon>
        <taxon>Methanoculleus</taxon>
    </lineage>
</organism>